<feature type="compositionally biased region" description="Polar residues" evidence="6">
    <location>
        <begin position="669"/>
        <end position="685"/>
    </location>
</feature>
<keyword evidence="3" id="KW-0805">Transcription regulation</keyword>
<dbReference type="Proteomes" id="UP000317494">
    <property type="component" value="Unassembled WGS sequence"/>
</dbReference>
<evidence type="ECO:0000256" key="6">
    <source>
        <dbReference type="SAM" id="MobiDB-lite"/>
    </source>
</evidence>
<dbReference type="AlphaFoldDB" id="A0A507DEV3"/>
<feature type="region of interest" description="Disordered" evidence="6">
    <location>
        <begin position="503"/>
        <end position="554"/>
    </location>
</feature>
<dbReference type="EMBL" id="QEAM01000028">
    <property type="protein sequence ID" value="TPX49757.1"/>
    <property type="molecule type" value="Genomic_DNA"/>
</dbReference>
<evidence type="ECO:0000256" key="3">
    <source>
        <dbReference type="ARBA" id="ARBA00023015"/>
    </source>
</evidence>
<dbReference type="Proteomes" id="UP000320475">
    <property type="component" value="Unassembled WGS sequence"/>
</dbReference>
<keyword evidence="9" id="KW-1185">Reference proteome</keyword>
<dbReference type="PANTHER" id="PTHR10019">
    <property type="entry name" value="SNF5"/>
    <property type="match status" value="1"/>
</dbReference>
<evidence type="ECO:0000313" key="8">
    <source>
        <dbReference type="EMBL" id="TPX54259.1"/>
    </source>
</evidence>
<dbReference type="STRING" id="286115.A0A507DEV3"/>
<feature type="region of interest" description="Disordered" evidence="6">
    <location>
        <begin position="407"/>
        <end position="427"/>
    </location>
</feature>
<accession>A0A507DEV3</accession>
<feature type="compositionally biased region" description="Low complexity" evidence="6">
    <location>
        <begin position="410"/>
        <end position="425"/>
    </location>
</feature>
<evidence type="ECO:0000313" key="7">
    <source>
        <dbReference type="EMBL" id="TPX49757.1"/>
    </source>
</evidence>
<gene>
    <name evidence="7" type="ORF">SeLEV6574_g01293</name>
    <name evidence="8" type="ORF">SeMB42_g00366</name>
</gene>
<feature type="region of interest" description="Disordered" evidence="6">
    <location>
        <begin position="664"/>
        <end position="685"/>
    </location>
</feature>
<dbReference type="GO" id="GO:0000228">
    <property type="term" value="C:nuclear chromosome"/>
    <property type="evidence" value="ECO:0007669"/>
    <property type="project" value="InterPro"/>
</dbReference>
<feature type="compositionally biased region" description="Low complexity" evidence="6">
    <location>
        <begin position="508"/>
        <end position="549"/>
    </location>
</feature>
<evidence type="ECO:0000256" key="5">
    <source>
        <dbReference type="ARBA" id="ARBA00023242"/>
    </source>
</evidence>
<keyword evidence="4" id="KW-0804">Transcription</keyword>
<comment type="similarity">
    <text evidence="2">Belongs to the SNF5 family.</text>
</comment>
<evidence type="ECO:0000256" key="4">
    <source>
        <dbReference type="ARBA" id="ARBA00023163"/>
    </source>
</evidence>
<comment type="subcellular location">
    <subcellularLocation>
        <location evidence="1">Nucleus</location>
    </subcellularLocation>
</comment>
<organism evidence="7 10">
    <name type="scientific">Synchytrium endobioticum</name>
    <dbReference type="NCBI Taxonomy" id="286115"/>
    <lineage>
        <taxon>Eukaryota</taxon>
        <taxon>Fungi</taxon>
        <taxon>Fungi incertae sedis</taxon>
        <taxon>Chytridiomycota</taxon>
        <taxon>Chytridiomycota incertae sedis</taxon>
        <taxon>Chytridiomycetes</taxon>
        <taxon>Synchytriales</taxon>
        <taxon>Synchytriaceae</taxon>
        <taxon>Synchytrium</taxon>
    </lineage>
</organism>
<dbReference type="Pfam" id="PF04855">
    <property type="entry name" value="SNF5"/>
    <property type="match status" value="1"/>
</dbReference>
<evidence type="ECO:0000313" key="10">
    <source>
        <dbReference type="Proteomes" id="UP000320475"/>
    </source>
</evidence>
<dbReference type="EMBL" id="QEAN01000007">
    <property type="protein sequence ID" value="TPX54259.1"/>
    <property type="molecule type" value="Genomic_DNA"/>
</dbReference>
<name>A0A507DEV3_9FUNG</name>
<evidence type="ECO:0000313" key="9">
    <source>
        <dbReference type="Proteomes" id="UP000317494"/>
    </source>
</evidence>
<reference evidence="9 10" key="1">
    <citation type="journal article" date="2019" name="Sci. Rep.">
        <title>Comparative genomics of chytrid fungi reveal insights into the obligate biotrophic and pathogenic lifestyle of Synchytrium endobioticum.</title>
        <authorList>
            <person name="van de Vossenberg B.T.L.H."/>
            <person name="Warris S."/>
            <person name="Nguyen H.D.T."/>
            <person name="van Gent-Pelzer M.P.E."/>
            <person name="Joly D.L."/>
            <person name="van de Geest H.C."/>
            <person name="Bonants P.J.M."/>
            <person name="Smith D.S."/>
            <person name="Levesque C.A."/>
            <person name="van der Lee T.A.J."/>
        </authorList>
    </citation>
    <scope>NUCLEOTIDE SEQUENCE [LARGE SCALE GENOMIC DNA]</scope>
    <source>
        <strain evidence="7 10">LEV6574</strain>
        <strain evidence="8 9">MB42</strain>
    </source>
</reference>
<protein>
    <submittedName>
        <fullName evidence="7">Uncharacterized protein</fullName>
    </submittedName>
</protein>
<feature type="region of interest" description="Disordered" evidence="6">
    <location>
        <begin position="575"/>
        <end position="595"/>
    </location>
</feature>
<evidence type="ECO:0000256" key="1">
    <source>
        <dbReference type="ARBA" id="ARBA00004123"/>
    </source>
</evidence>
<comment type="caution">
    <text evidence="7">The sequence shown here is derived from an EMBL/GenBank/DDBJ whole genome shotgun (WGS) entry which is preliminary data.</text>
</comment>
<keyword evidence="5" id="KW-0539">Nucleus</keyword>
<proteinExistence type="inferred from homology"/>
<evidence type="ECO:0000256" key="2">
    <source>
        <dbReference type="ARBA" id="ARBA00010239"/>
    </source>
</evidence>
<sequence length="685" mass="75250">MSALEAPNEAEAEALLPTLLRREAQYKQSLQAQKRREAALARQIASKAESSLQPELHAAHLPLPARHLPPHSHLHQLIYPPPPPPHPHALRGLHAVTIYRDVKPGLDRLVPVRIDCDVDGVRLRDTFTWNLTESTITPEIFADVLCEDLQASPQNFHHHIVKAIKGQLLDYERYSPSALAPVNPQGQGNDSCDNGTLEASDLRTLIKIDITLGSYCLIDQFEWDLNCKRNSPERFADVTVNELGLPLEFRTAIAHSIREQIQVLAKALSLIGHNFDSSPIQDDDLASCFLPPLNHARRDDSESWSAFGPSLMELRDVDLERLDKDYERETRRKRRQARGRRSALVLPDRDIPRVHRSPLPPQTTHPSHLIPNVLAKLLGESSPPGITIRHTTGLFITTSLPNVNTNNNAGTPHSHSPGISSPPTTKGRRGRAAAAAAAAHIAAIAHDEAIPDIPLRTPMDPDKIGTFRCYKCGGPALMPLPLSHGTKQCDVFCENCRFLMASRPTPPSQASRLSSSDSRQQRTASPRAASLPPRPSTPTRASPTAAPNPAASPSPFPAPAAPVYPPVFPSIIPSTPPSAASTPAMPPSQRSSHGFPAWLENTRAELQSRYPNDRFELAIKAGICKVRCLECEPRKVYDVGPDDSLSNFEIHLKNRKHRQFVHRRLGESGATTPRSATTSTGNMTP</sequence>
<dbReference type="InterPro" id="IPR006939">
    <property type="entry name" value="SNF5"/>
</dbReference>
<dbReference type="GO" id="GO:0006338">
    <property type="term" value="P:chromatin remodeling"/>
    <property type="evidence" value="ECO:0007669"/>
    <property type="project" value="InterPro"/>
</dbReference>
<dbReference type="VEuPathDB" id="FungiDB:SeMB42_g00366"/>
<dbReference type="OrthoDB" id="515064at2759"/>